<dbReference type="RefSeq" id="WP_072364427.1">
    <property type="nucleotide sequence ID" value="NZ_CBHWAX010000055.1"/>
</dbReference>
<dbReference type="EMBL" id="FPIZ01000022">
    <property type="protein sequence ID" value="SFW83372.1"/>
    <property type="molecule type" value="Genomic_DNA"/>
</dbReference>
<organism evidence="2 4">
    <name type="scientific">Chitinophaga sancti</name>
    <dbReference type="NCBI Taxonomy" id="1004"/>
    <lineage>
        <taxon>Bacteria</taxon>
        <taxon>Pseudomonadati</taxon>
        <taxon>Bacteroidota</taxon>
        <taxon>Chitinophagia</taxon>
        <taxon>Chitinophagales</taxon>
        <taxon>Chitinophagaceae</taxon>
        <taxon>Chitinophaga</taxon>
    </lineage>
</organism>
<dbReference type="InterPro" id="IPR045391">
    <property type="entry name" value="DUF6520"/>
</dbReference>
<feature type="signal peptide" evidence="1">
    <location>
        <begin position="1"/>
        <end position="22"/>
    </location>
</feature>
<dbReference type="Pfam" id="PF20130">
    <property type="entry name" value="DUF6520"/>
    <property type="match status" value="1"/>
</dbReference>
<dbReference type="Proteomes" id="UP001326715">
    <property type="component" value="Chromosome"/>
</dbReference>
<evidence type="ECO:0000313" key="4">
    <source>
        <dbReference type="Proteomes" id="UP000183788"/>
    </source>
</evidence>
<protein>
    <submittedName>
        <fullName evidence="3">DUF6520 family protein</fullName>
    </submittedName>
</protein>
<dbReference type="AlphaFoldDB" id="A0A1K1SGW7"/>
<reference evidence="2 4" key="1">
    <citation type="submission" date="2016-11" db="EMBL/GenBank/DDBJ databases">
        <authorList>
            <person name="Jaros S."/>
            <person name="Januszkiewicz K."/>
            <person name="Wedrychowicz H."/>
        </authorList>
    </citation>
    <scope>NUCLEOTIDE SEQUENCE [LARGE SCALE GENOMIC DNA]</scope>
    <source>
        <strain evidence="2 4">DSM 784</strain>
    </source>
</reference>
<sequence>MKKKKLLIALFLILGAAGAAKATKARDFLGYIYVNGAWMQIYVPFDCPFSGWGCTYSYIGISYQVYYQAGINFLPLRP</sequence>
<dbReference type="EMBL" id="CP140154">
    <property type="protein sequence ID" value="WQG87996.1"/>
    <property type="molecule type" value="Genomic_DNA"/>
</dbReference>
<proteinExistence type="predicted"/>
<gene>
    <name evidence="2" type="ORF">SAMN05661012_05398</name>
    <name evidence="3" type="ORF">SR876_24015</name>
</gene>
<evidence type="ECO:0000256" key="1">
    <source>
        <dbReference type="SAM" id="SignalP"/>
    </source>
</evidence>
<evidence type="ECO:0000313" key="3">
    <source>
        <dbReference type="EMBL" id="WQG87996.1"/>
    </source>
</evidence>
<name>A0A1K1SGW7_9BACT</name>
<feature type="chain" id="PRO_5012205107" evidence="1">
    <location>
        <begin position="23"/>
        <end position="78"/>
    </location>
</feature>
<accession>A0A1K1SGW7</accession>
<evidence type="ECO:0000313" key="5">
    <source>
        <dbReference type="Proteomes" id="UP001326715"/>
    </source>
</evidence>
<reference evidence="3 5" key="2">
    <citation type="submission" date="2023-11" db="EMBL/GenBank/DDBJ databases">
        <title>MicrobeMod: A computational toolkit for identifying prokaryotic methylation and restriction-modification with nanopore sequencing.</title>
        <authorList>
            <person name="Crits-Christoph A."/>
            <person name="Kang S.C."/>
            <person name="Lee H."/>
            <person name="Ostrov N."/>
        </authorList>
    </citation>
    <scope>NUCLEOTIDE SEQUENCE [LARGE SCALE GENOMIC DNA]</scope>
    <source>
        <strain evidence="3 5">ATCC 23090</strain>
    </source>
</reference>
<dbReference type="Proteomes" id="UP000183788">
    <property type="component" value="Unassembled WGS sequence"/>
</dbReference>
<keyword evidence="1" id="KW-0732">Signal</keyword>
<dbReference type="OrthoDB" id="680594at2"/>
<keyword evidence="5" id="KW-1185">Reference proteome</keyword>
<evidence type="ECO:0000313" key="2">
    <source>
        <dbReference type="EMBL" id="SFW83372.1"/>
    </source>
</evidence>